<feature type="binding site" evidence="1">
    <location>
        <position position="37"/>
    </location>
    <ligand>
        <name>Zn(2+)</name>
        <dbReference type="ChEBI" id="CHEBI:29105"/>
    </ligand>
</feature>
<name>A0A0R1UHU3_9LACO</name>
<dbReference type="GO" id="GO:0032259">
    <property type="term" value="P:methylation"/>
    <property type="evidence" value="ECO:0007669"/>
    <property type="project" value="UniProtKB-KW"/>
</dbReference>
<dbReference type="InterPro" id="IPR029063">
    <property type="entry name" value="SAM-dependent_MTases_sf"/>
</dbReference>
<keyword evidence="5" id="KW-0808">Transferase</keyword>
<protein>
    <submittedName>
        <fullName evidence="5">rRNA (Guanine-N(1)-)-methyltransferase</fullName>
    </submittedName>
</protein>
<gene>
    <name evidence="5" type="ORF">FC43_GL001411</name>
</gene>
<evidence type="ECO:0000313" key="5">
    <source>
        <dbReference type="EMBL" id="KRL90242.1"/>
    </source>
</evidence>
<feature type="binding site" evidence="2">
    <location>
        <position position="80"/>
    </location>
    <ligand>
        <name>S-adenosyl-L-methionine</name>
        <dbReference type="ChEBI" id="CHEBI:59789"/>
    </ligand>
</feature>
<dbReference type="CDD" id="cd02440">
    <property type="entry name" value="AdoMet_MTases"/>
    <property type="match status" value="1"/>
</dbReference>
<feature type="binding site" evidence="1">
    <location>
        <position position="20"/>
    </location>
    <ligand>
        <name>Zn(2+)</name>
        <dbReference type="ChEBI" id="CHEBI:29105"/>
    </ligand>
</feature>
<keyword evidence="1" id="KW-0479">Metal-binding</keyword>
<feature type="binding site" evidence="1">
    <location>
        <position position="41"/>
    </location>
    <ligand>
        <name>Zn(2+)</name>
        <dbReference type="ChEBI" id="CHEBI:29105"/>
    </ligand>
</feature>
<feature type="domain" description="Methyltransferase" evidence="3">
    <location>
        <begin position="99"/>
        <end position="183"/>
    </location>
</feature>
<dbReference type="AlphaFoldDB" id="A0A0R1UHU3"/>
<dbReference type="SUPFAM" id="SSF53335">
    <property type="entry name" value="S-adenosyl-L-methionine-dependent methyltransferases"/>
    <property type="match status" value="1"/>
</dbReference>
<feature type="binding site" evidence="1">
    <location>
        <position position="23"/>
    </location>
    <ligand>
        <name>Zn(2+)</name>
        <dbReference type="ChEBI" id="CHEBI:29105"/>
    </ligand>
</feature>
<dbReference type="PROSITE" id="PS51257">
    <property type="entry name" value="PROKAR_LIPOPROTEIN"/>
    <property type="match status" value="1"/>
</dbReference>
<dbReference type="GO" id="GO:0046872">
    <property type="term" value="F:metal ion binding"/>
    <property type="evidence" value="ECO:0007669"/>
    <property type="project" value="UniProtKB-KW"/>
</dbReference>
<dbReference type="Pfam" id="PF21302">
    <property type="entry name" value="Zn_ribbon_RlmA"/>
    <property type="match status" value="1"/>
</dbReference>
<comment type="caution">
    <text evidence="5">The sequence shown here is derived from an EMBL/GenBank/DDBJ whole genome shotgun (WGS) entry which is preliminary data.</text>
</comment>
<dbReference type="InterPro" id="IPR048647">
    <property type="entry name" value="RlmA_N"/>
</dbReference>
<dbReference type="EMBL" id="AZFK01000032">
    <property type="protein sequence ID" value="KRL90242.1"/>
    <property type="molecule type" value="Genomic_DNA"/>
</dbReference>
<evidence type="ECO:0000313" key="6">
    <source>
        <dbReference type="Proteomes" id="UP000050816"/>
    </source>
</evidence>
<keyword evidence="1" id="KW-0862">Zinc</keyword>
<dbReference type="Proteomes" id="UP000050816">
    <property type="component" value="Unassembled WGS sequence"/>
</dbReference>
<organism evidence="5 6">
    <name type="scientific">Limosilactobacillus ingluviei DSM 15946</name>
    <dbReference type="NCBI Taxonomy" id="1423760"/>
    <lineage>
        <taxon>Bacteria</taxon>
        <taxon>Bacillati</taxon>
        <taxon>Bacillota</taxon>
        <taxon>Bacilli</taxon>
        <taxon>Lactobacillales</taxon>
        <taxon>Lactobacillaceae</taxon>
        <taxon>Limosilactobacillus</taxon>
    </lineage>
</organism>
<proteinExistence type="predicted"/>
<feature type="domain" description="23S rRNA (guanine(745)-N(1))-methyltransferase N-terminal" evidence="4">
    <location>
        <begin position="19"/>
        <end position="54"/>
    </location>
</feature>
<feature type="binding site" evidence="2">
    <location>
        <begin position="105"/>
        <end position="106"/>
    </location>
    <ligand>
        <name>S-adenosyl-L-methionine</name>
        <dbReference type="ChEBI" id="CHEBI:59789"/>
    </ligand>
</feature>
<keyword evidence="2" id="KW-0949">S-adenosyl-L-methionine</keyword>
<keyword evidence="5" id="KW-0489">Methyltransferase</keyword>
<dbReference type="Gene3D" id="3.40.50.150">
    <property type="entry name" value="Vaccinia Virus protein VP39"/>
    <property type="match status" value="1"/>
</dbReference>
<dbReference type="InterPro" id="IPR041698">
    <property type="entry name" value="Methyltransf_25"/>
</dbReference>
<feature type="binding site" evidence="2">
    <location>
        <position position="194"/>
    </location>
    <ligand>
        <name>S-adenosyl-L-methionine</name>
        <dbReference type="ChEBI" id="CHEBI:59789"/>
    </ligand>
</feature>
<evidence type="ECO:0000259" key="3">
    <source>
        <dbReference type="Pfam" id="PF13649"/>
    </source>
</evidence>
<dbReference type="InterPro" id="IPR016718">
    <property type="entry name" value="rRNA_m1G-MeTrfase_A_prd"/>
</dbReference>
<evidence type="ECO:0000256" key="2">
    <source>
        <dbReference type="PIRSR" id="PIRSR018249-2"/>
    </source>
</evidence>
<dbReference type="GO" id="GO:0008168">
    <property type="term" value="F:methyltransferase activity"/>
    <property type="evidence" value="ECO:0007669"/>
    <property type="project" value="UniProtKB-KW"/>
</dbReference>
<dbReference type="Pfam" id="PF13649">
    <property type="entry name" value="Methyltransf_25"/>
    <property type="match status" value="1"/>
</dbReference>
<dbReference type="RefSeq" id="WP_056954590.1">
    <property type="nucleotide sequence ID" value="NZ_AZFK01000032.1"/>
</dbReference>
<dbReference type="PIRSF" id="PIRSF018249">
    <property type="entry name" value="MyrA_prd"/>
    <property type="match status" value="1"/>
</dbReference>
<dbReference type="PATRIC" id="fig|1423760.3.peg.1479"/>
<reference evidence="5 6" key="1">
    <citation type="journal article" date="2015" name="Genome Announc.">
        <title>Expanding the biotechnology potential of lactobacilli through comparative genomics of 213 strains and associated genera.</title>
        <authorList>
            <person name="Sun Z."/>
            <person name="Harris H.M."/>
            <person name="McCann A."/>
            <person name="Guo C."/>
            <person name="Argimon S."/>
            <person name="Zhang W."/>
            <person name="Yang X."/>
            <person name="Jeffery I.B."/>
            <person name="Cooney J.C."/>
            <person name="Kagawa T.F."/>
            <person name="Liu W."/>
            <person name="Song Y."/>
            <person name="Salvetti E."/>
            <person name="Wrobel A."/>
            <person name="Rasinkangas P."/>
            <person name="Parkhill J."/>
            <person name="Rea M.C."/>
            <person name="O'Sullivan O."/>
            <person name="Ritari J."/>
            <person name="Douillard F.P."/>
            <person name="Paul Ross R."/>
            <person name="Yang R."/>
            <person name="Briner A.E."/>
            <person name="Felis G.E."/>
            <person name="de Vos W.M."/>
            <person name="Barrangou R."/>
            <person name="Klaenhammer T.R."/>
            <person name="Caufield P.W."/>
            <person name="Cui Y."/>
            <person name="Zhang H."/>
            <person name="O'Toole P.W."/>
        </authorList>
    </citation>
    <scope>NUCLEOTIDE SEQUENCE [LARGE SCALE GENOMIC DNA]</scope>
    <source>
        <strain evidence="5 6">DSM 15946</strain>
    </source>
</reference>
<evidence type="ECO:0000259" key="4">
    <source>
        <dbReference type="Pfam" id="PF21302"/>
    </source>
</evidence>
<sequence length="289" mass="31357">MKKRELAAQWVQNHLSMLACPICQGPFSLVATQGLRCSKGHQWDFNRAGSVHFLQTASASNGYDQEMLAARRRVLTAGLFAPMVAQLNACLPAAPVKLIDVGTGEGTPLAQLQALRGNADALAGFDISKAGVNLATQLAPGQMFFCVADLRKLPFATASLDVVMELFSPADYDEFDRVLAPGGTLLKIIPTGAYLQELRALLYPATDSHRHYDNHLVKDRFLARYPAGQVIPINYQFELAPALRADLVAMSPLHWGQGARELTAAELASLKTVTVAVELLIAKKNAKNY</sequence>
<evidence type="ECO:0000256" key="1">
    <source>
        <dbReference type="PIRSR" id="PIRSR018249-1"/>
    </source>
</evidence>
<accession>A0A0R1UHU3</accession>